<keyword evidence="3" id="KW-1185">Reference proteome</keyword>
<gene>
    <name evidence="2" type="ORF">Gohar_012723</name>
</gene>
<accession>A0A7J9GY36</accession>
<dbReference type="OrthoDB" id="10330859at2759"/>
<dbReference type="EMBL" id="JABFAD010000007">
    <property type="protein sequence ID" value="MBA0802432.1"/>
    <property type="molecule type" value="Genomic_DNA"/>
</dbReference>
<dbReference type="AlphaFoldDB" id="A0A7J9GY36"/>
<organism evidence="2 3">
    <name type="scientific">Gossypium harknessii</name>
    <dbReference type="NCBI Taxonomy" id="34285"/>
    <lineage>
        <taxon>Eukaryota</taxon>
        <taxon>Viridiplantae</taxon>
        <taxon>Streptophyta</taxon>
        <taxon>Embryophyta</taxon>
        <taxon>Tracheophyta</taxon>
        <taxon>Spermatophyta</taxon>
        <taxon>Magnoliopsida</taxon>
        <taxon>eudicotyledons</taxon>
        <taxon>Gunneridae</taxon>
        <taxon>Pentapetalae</taxon>
        <taxon>rosids</taxon>
        <taxon>malvids</taxon>
        <taxon>Malvales</taxon>
        <taxon>Malvaceae</taxon>
        <taxon>Malvoideae</taxon>
        <taxon>Gossypium</taxon>
    </lineage>
</organism>
<protein>
    <submittedName>
        <fullName evidence="2">Uncharacterized protein</fullName>
    </submittedName>
</protein>
<proteinExistence type="predicted"/>
<comment type="caution">
    <text evidence="2">The sequence shown here is derived from an EMBL/GenBank/DDBJ whole genome shotgun (WGS) entry which is preliminary data.</text>
</comment>
<evidence type="ECO:0000313" key="2">
    <source>
        <dbReference type="EMBL" id="MBA0802432.1"/>
    </source>
</evidence>
<feature type="non-terminal residue" evidence="2">
    <location>
        <position position="83"/>
    </location>
</feature>
<reference evidence="2 3" key="1">
    <citation type="journal article" date="2019" name="Genome Biol. Evol.">
        <title>Insights into the evolution of the New World diploid cottons (Gossypium, subgenus Houzingenia) based on genome sequencing.</title>
        <authorList>
            <person name="Grover C.E."/>
            <person name="Arick M.A. 2nd"/>
            <person name="Thrash A."/>
            <person name="Conover J.L."/>
            <person name="Sanders W.S."/>
            <person name="Peterson D.G."/>
            <person name="Frelichowski J.E."/>
            <person name="Scheffler J.A."/>
            <person name="Scheffler B.E."/>
            <person name="Wendel J.F."/>
        </authorList>
    </citation>
    <scope>NUCLEOTIDE SEQUENCE [LARGE SCALE GENOMIC DNA]</scope>
    <source>
        <strain evidence="2">0</strain>
        <tissue evidence="2">Leaf</tissue>
    </source>
</reference>
<name>A0A7J9GY36_9ROSI</name>
<evidence type="ECO:0000313" key="3">
    <source>
        <dbReference type="Proteomes" id="UP000593560"/>
    </source>
</evidence>
<feature type="region of interest" description="Disordered" evidence="1">
    <location>
        <begin position="1"/>
        <end position="21"/>
    </location>
</feature>
<evidence type="ECO:0000256" key="1">
    <source>
        <dbReference type="SAM" id="MobiDB-lite"/>
    </source>
</evidence>
<sequence length="83" mass="9608">KFRFSSKAVQTTRNENSSNNEEKIYENTKVIQCCVVPHFGIGLGFDASITIGYQIWSCLKLRAAMLSDRRYSSELEREKRDEL</sequence>
<dbReference type="Proteomes" id="UP000593560">
    <property type="component" value="Unassembled WGS sequence"/>
</dbReference>